<dbReference type="PATRIC" id="fig|419005.5.peg.1288"/>
<evidence type="ECO:0000313" key="1">
    <source>
        <dbReference type="EMBL" id="KXB77726.1"/>
    </source>
</evidence>
<reference evidence="1 2" key="1">
    <citation type="submission" date="2016-01" db="EMBL/GenBank/DDBJ databases">
        <authorList>
            <person name="Oliw E.H."/>
        </authorList>
    </citation>
    <scope>NUCLEOTIDE SEQUENCE [LARGE SCALE GENOMIC DNA]</scope>
    <source>
        <strain evidence="1 2">DNF00307</strain>
    </source>
</reference>
<sequence length="44" mass="5242">MYLIINENDTAMKNFQKISLLLPLPLFLVKNSVQYMFNFGTFKR</sequence>
<proteinExistence type="predicted"/>
<dbReference type="EMBL" id="LSDL01000058">
    <property type="protein sequence ID" value="KXB77726.1"/>
    <property type="molecule type" value="Genomic_DNA"/>
</dbReference>
<dbReference type="STRING" id="419005.HMPREF1860_01281"/>
<dbReference type="AlphaFoldDB" id="A0A134BCP4"/>
<dbReference type="Proteomes" id="UP000070531">
    <property type="component" value="Unassembled WGS sequence"/>
</dbReference>
<evidence type="ECO:0000313" key="2">
    <source>
        <dbReference type="Proteomes" id="UP000070531"/>
    </source>
</evidence>
<organism evidence="1">
    <name type="scientific">Prevotella amnii</name>
    <dbReference type="NCBI Taxonomy" id="419005"/>
    <lineage>
        <taxon>Bacteria</taxon>
        <taxon>Pseudomonadati</taxon>
        <taxon>Bacteroidota</taxon>
        <taxon>Bacteroidia</taxon>
        <taxon>Bacteroidales</taxon>
        <taxon>Prevotellaceae</taxon>
        <taxon>Prevotella</taxon>
    </lineage>
</organism>
<protein>
    <submittedName>
        <fullName evidence="1">Uncharacterized protein</fullName>
    </submittedName>
</protein>
<comment type="caution">
    <text evidence="1">The sequence shown here is derived from an EMBL/GenBank/DDBJ whole genome shotgun (WGS) entry which is preliminary data.</text>
</comment>
<accession>A0A134BCP4</accession>
<gene>
    <name evidence="1" type="ORF">HMPREF1860_01281</name>
</gene>
<name>A0A134BCP4_9BACT</name>